<keyword evidence="2" id="KW-1185">Reference proteome</keyword>
<sequence>MDPLTLEIQAQLIQAYMLLHSQQTSVRRRMSSSSESSSPTSPTMTPATSPRHRRSSSATPPTGTPPFSPVSPRASHRSNSISLSLPSSIPEEDSDSDAAERMNADEDKLRDINTAIKTTLTDLLNLEPVRHDMRMRQWVQTRLMDAEQELKHQKRRRISVEEETPVVNSIADGMASDMPRKVSI</sequence>
<protein>
    <submittedName>
        <fullName evidence="1">Uncharacterized protein</fullName>
    </submittedName>
</protein>
<evidence type="ECO:0000313" key="1">
    <source>
        <dbReference type="EMBL" id="KAK8206505.1"/>
    </source>
</evidence>
<dbReference type="EMBL" id="JAMKPW020000022">
    <property type="protein sequence ID" value="KAK8206505.1"/>
    <property type="molecule type" value="Genomic_DNA"/>
</dbReference>
<proteinExistence type="predicted"/>
<gene>
    <name evidence="1" type="ORF">M8818_004338</name>
</gene>
<name>A0ACC3SAV5_9PEZI</name>
<comment type="caution">
    <text evidence="1">The sequence shown here is derived from an EMBL/GenBank/DDBJ whole genome shotgun (WGS) entry which is preliminary data.</text>
</comment>
<accession>A0ACC3SAV5</accession>
<evidence type="ECO:0000313" key="2">
    <source>
        <dbReference type="Proteomes" id="UP001320706"/>
    </source>
</evidence>
<dbReference type="Proteomes" id="UP001320706">
    <property type="component" value="Unassembled WGS sequence"/>
</dbReference>
<reference evidence="1" key="1">
    <citation type="submission" date="2024-02" db="EMBL/GenBank/DDBJ databases">
        <title>Metagenome Assembled Genome of Zalaria obscura JY119.</title>
        <authorList>
            <person name="Vighnesh L."/>
            <person name="Jagadeeshwari U."/>
            <person name="Venkata Ramana C."/>
            <person name="Sasikala C."/>
        </authorList>
    </citation>
    <scope>NUCLEOTIDE SEQUENCE</scope>
    <source>
        <strain evidence="1">JY119</strain>
    </source>
</reference>
<organism evidence="1 2">
    <name type="scientific">Zalaria obscura</name>
    <dbReference type="NCBI Taxonomy" id="2024903"/>
    <lineage>
        <taxon>Eukaryota</taxon>
        <taxon>Fungi</taxon>
        <taxon>Dikarya</taxon>
        <taxon>Ascomycota</taxon>
        <taxon>Pezizomycotina</taxon>
        <taxon>Dothideomycetes</taxon>
        <taxon>Dothideomycetidae</taxon>
        <taxon>Dothideales</taxon>
        <taxon>Zalariaceae</taxon>
        <taxon>Zalaria</taxon>
    </lineage>
</organism>